<gene>
    <name evidence="1" type="ORF">Lsai_1555</name>
</gene>
<reference evidence="1 2" key="1">
    <citation type="submission" date="2015-11" db="EMBL/GenBank/DDBJ databases">
        <title>Genomic analysis of 38 Legionella species identifies large and diverse effector repertoires.</title>
        <authorList>
            <person name="Burstein D."/>
            <person name="Amaro F."/>
            <person name="Zusman T."/>
            <person name="Lifshitz Z."/>
            <person name="Cohen O."/>
            <person name="Gilbert J.A."/>
            <person name="Pupko T."/>
            <person name="Shuman H.A."/>
            <person name="Segal G."/>
        </authorList>
    </citation>
    <scope>NUCLEOTIDE SEQUENCE [LARGE SCALE GENOMIC DNA]</scope>
    <source>
        <strain evidence="1 2">Mt.St.Helens-4</strain>
    </source>
</reference>
<sequence>MKDSIISLYKTGLEKHHLVNNMGIIQYLINEVSKAHSTEDLIKLFSNYLNSDRAQYGTISLNSQLSDWKKNLENLKSVQQQIRVELGKISITSRNKNIILLLKEILSDSNLLLHNHIIKFLNILNNNSISELIGYIVQIPIAPKPKNPPTDSLIAQTPRSEQHAECLVLLNNLASVQDKERLWETANCLLQTSLIMYQDLEFLEVSLDDDNDEKNLQKIDHNCCSLM</sequence>
<dbReference type="EMBL" id="LNYV01000015">
    <property type="protein sequence ID" value="KTD58033.1"/>
    <property type="molecule type" value="Genomic_DNA"/>
</dbReference>
<comment type="caution">
    <text evidence="1">The sequence shown here is derived from an EMBL/GenBank/DDBJ whole genome shotgun (WGS) entry which is preliminary data.</text>
</comment>
<dbReference type="eggNOG" id="ENOG5030R17">
    <property type="taxonomic scope" value="Bacteria"/>
</dbReference>
<organism evidence="1 2">
    <name type="scientific">Legionella sainthelensi</name>
    <dbReference type="NCBI Taxonomy" id="28087"/>
    <lineage>
        <taxon>Bacteria</taxon>
        <taxon>Pseudomonadati</taxon>
        <taxon>Pseudomonadota</taxon>
        <taxon>Gammaproteobacteria</taxon>
        <taxon>Legionellales</taxon>
        <taxon>Legionellaceae</taxon>
        <taxon>Legionella</taxon>
    </lineage>
</organism>
<evidence type="ECO:0000313" key="2">
    <source>
        <dbReference type="Proteomes" id="UP000054621"/>
    </source>
</evidence>
<dbReference type="PATRIC" id="fig|28087.4.peg.1667"/>
<evidence type="ECO:0000313" key="1">
    <source>
        <dbReference type="EMBL" id="KTD58033.1"/>
    </source>
</evidence>
<dbReference type="RefSeq" id="WP_027270766.1">
    <property type="nucleotide sequence ID" value="NZ_CAAAJE010000010.1"/>
</dbReference>
<proteinExistence type="predicted"/>
<dbReference type="STRING" id="28087.Lsai_1555"/>
<dbReference type="AlphaFoldDB" id="A0A0W0YM78"/>
<dbReference type="Proteomes" id="UP000054621">
    <property type="component" value="Unassembled WGS sequence"/>
</dbReference>
<name>A0A0W0YM78_9GAMM</name>
<accession>A0A0W0YM78</accession>
<dbReference type="OrthoDB" id="5651866at2"/>
<protein>
    <submittedName>
        <fullName evidence="1">Uncharacterized protein</fullName>
    </submittedName>
</protein>